<dbReference type="GO" id="GO:0005975">
    <property type="term" value="P:carbohydrate metabolic process"/>
    <property type="evidence" value="ECO:0007669"/>
    <property type="project" value="InterPro"/>
</dbReference>
<dbReference type="Pfam" id="PF01522">
    <property type="entry name" value="Polysacc_deac_1"/>
    <property type="match status" value="1"/>
</dbReference>
<dbReference type="PROSITE" id="PS51677">
    <property type="entry name" value="NODB"/>
    <property type="match status" value="1"/>
</dbReference>
<dbReference type="Proteomes" id="UP000509303">
    <property type="component" value="Chromosome"/>
</dbReference>
<reference evidence="3 4" key="1">
    <citation type="submission" date="2020-06" db="EMBL/GenBank/DDBJ databases">
        <title>Genome mining for natural products.</title>
        <authorList>
            <person name="Zhang B."/>
            <person name="Shi J."/>
            <person name="Ge H."/>
        </authorList>
    </citation>
    <scope>NUCLEOTIDE SEQUENCE [LARGE SCALE GENOMIC DNA]</scope>
    <source>
        <strain evidence="3 4">NA00687</strain>
    </source>
</reference>
<dbReference type="RefSeq" id="WP_176165443.1">
    <property type="nucleotide sequence ID" value="NZ_CP054929.1"/>
</dbReference>
<dbReference type="GO" id="GO:0016810">
    <property type="term" value="F:hydrolase activity, acting on carbon-nitrogen (but not peptide) bonds"/>
    <property type="evidence" value="ECO:0007669"/>
    <property type="project" value="InterPro"/>
</dbReference>
<dbReference type="SUPFAM" id="SSF88713">
    <property type="entry name" value="Glycoside hydrolase/deacetylase"/>
    <property type="match status" value="1"/>
</dbReference>
<feature type="chain" id="PRO_5028841749" evidence="1">
    <location>
        <begin position="28"/>
        <end position="237"/>
    </location>
</feature>
<dbReference type="CDD" id="cd10917">
    <property type="entry name" value="CE4_NodB_like_6s_7s"/>
    <property type="match status" value="1"/>
</dbReference>
<proteinExistence type="predicted"/>
<evidence type="ECO:0000259" key="2">
    <source>
        <dbReference type="PROSITE" id="PS51677"/>
    </source>
</evidence>
<evidence type="ECO:0000313" key="4">
    <source>
        <dbReference type="Proteomes" id="UP000509303"/>
    </source>
</evidence>
<keyword evidence="4" id="KW-1185">Reference proteome</keyword>
<dbReference type="InterPro" id="IPR002509">
    <property type="entry name" value="NODB_dom"/>
</dbReference>
<feature type="signal peptide" evidence="1">
    <location>
        <begin position="1"/>
        <end position="27"/>
    </location>
</feature>
<dbReference type="AlphaFoldDB" id="A0A7H8NGV1"/>
<dbReference type="InterPro" id="IPR050248">
    <property type="entry name" value="Polysacc_deacetylase_ArnD"/>
</dbReference>
<evidence type="ECO:0000256" key="1">
    <source>
        <dbReference type="SAM" id="SignalP"/>
    </source>
</evidence>
<dbReference type="PANTHER" id="PTHR10587">
    <property type="entry name" value="GLYCOSYL TRANSFERASE-RELATED"/>
    <property type="match status" value="1"/>
</dbReference>
<gene>
    <name evidence="3" type="ORF">HUT08_34035</name>
</gene>
<dbReference type="PANTHER" id="PTHR10587:SF134">
    <property type="entry name" value="SECRETED PROTEIN"/>
    <property type="match status" value="1"/>
</dbReference>
<dbReference type="InterPro" id="IPR011330">
    <property type="entry name" value="Glyco_hydro/deAcase_b/a-brl"/>
</dbReference>
<dbReference type="EMBL" id="CP054929">
    <property type="protein sequence ID" value="QKW53739.1"/>
    <property type="molecule type" value="Genomic_DNA"/>
</dbReference>
<evidence type="ECO:0000313" key="3">
    <source>
        <dbReference type="EMBL" id="QKW53739.1"/>
    </source>
</evidence>
<sequence>MSRIRGTLAALAALLLPLGMAAPAADAAGGAVAAPVLAPVYTHVDTEDPVLFITIDDGWGTESAAGARKLLIDRRVPASLFLLPGAYQRDMDYYRTLLAHSPARVENHTVSHRDMTTLTAAEQRAEICGARDQQLSAFGDSPQLFRPAGGQDHQWPYYNDDTRTAATACGAKAVVTWTHDLTTWGSWTPPTPELNRGDIVLLHMGPQLEGDLKRVLAAADAAGLRPARLREYAHAAR</sequence>
<organism evidence="3 4">
    <name type="scientific">Streptomyces buecherae</name>
    <dbReference type="NCBI Taxonomy" id="2763006"/>
    <lineage>
        <taxon>Bacteria</taxon>
        <taxon>Bacillati</taxon>
        <taxon>Actinomycetota</taxon>
        <taxon>Actinomycetes</taxon>
        <taxon>Kitasatosporales</taxon>
        <taxon>Streptomycetaceae</taxon>
        <taxon>Streptomyces</taxon>
    </lineage>
</organism>
<feature type="domain" description="NodB homology" evidence="2">
    <location>
        <begin position="49"/>
        <end position="237"/>
    </location>
</feature>
<accession>A0A7H8NGV1</accession>
<name>A0A7H8NGV1_9ACTN</name>
<keyword evidence="1" id="KW-0732">Signal</keyword>
<dbReference type="Gene3D" id="3.20.20.370">
    <property type="entry name" value="Glycoside hydrolase/deacetylase"/>
    <property type="match status" value="1"/>
</dbReference>
<protein>
    <submittedName>
        <fullName evidence="3">Polysaccharide deacetylase family protein</fullName>
    </submittedName>
</protein>